<dbReference type="Pfam" id="PF09581">
    <property type="entry name" value="Spore_III_AF"/>
    <property type="match status" value="1"/>
</dbReference>
<sequence length="218" mass="24886">MEYITEWLTTIILLILFATVLELMIPNSAMQRYVKMVVGLMLLVVMLQPLLSIFQDDVDSWLFALTTEETNRAEQNVTNSINLQKREIELGQRAYISEQVAVQLESQVEDMLEEEHHLNIAQVEVELAEDAGAEEPFTEQQIKAVHVEVQEREREDELEPSDAVDAVEVVRIDTSLSVESQASPRTDELSNIVPLLSEYWDIPEEMISIAWEGGKRAE</sequence>
<dbReference type="EMBL" id="JAMBOL010000013">
    <property type="protein sequence ID" value="MCM3715249.1"/>
    <property type="molecule type" value="Genomic_DNA"/>
</dbReference>
<dbReference type="InterPro" id="IPR014245">
    <property type="entry name" value="Spore_III_AF"/>
</dbReference>
<protein>
    <submittedName>
        <fullName evidence="2">Stage III sporulation protein AF</fullName>
    </submittedName>
</protein>
<organism evidence="2 3">
    <name type="scientific">Halalkalibacter oceani</name>
    <dbReference type="NCBI Taxonomy" id="1653776"/>
    <lineage>
        <taxon>Bacteria</taxon>
        <taxon>Bacillati</taxon>
        <taxon>Bacillota</taxon>
        <taxon>Bacilli</taxon>
        <taxon>Bacillales</taxon>
        <taxon>Bacillaceae</taxon>
        <taxon>Halalkalibacter</taxon>
    </lineage>
</organism>
<comment type="caution">
    <text evidence="2">The sequence shown here is derived from an EMBL/GenBank/DDBJ whole genome shotgun (WGS) entry which is preliminary data.</text>
</comment>
<evidence type="ECO:0000313" key="2">
    <source>
        <dbReference type="EMBL" id="MCM3715249.1"/>
    </source>
</evidence>
<evidence type="ECO:0000313" key="3">
    <source>
        <dbReference type="Proteomes" id="UP001139179"/>
    </source>
</evidence>
<keyword evidence="1" id="KW-0472">Membrane</keyword>
<accession>A0A9X2INS8</accession>
<dbReference type="AlphaFoldDB" id="A0A9X2INS8"/>
<name>A0A9X2INS8_9BACI</name>
<dbReference type="NCBIfam" id="TIGR02896">
    <property type="entry name" value="spore_III_AF"/>
    <property type="match status" value="1"/>
</dbReference>
<dbReference type="RefSeq" id="WP_251224003.1">
    <property type="nucleotide sequence ID" value="NZ_JAMBOL010000013.1"/>
</dbReference>
<dbReference type="Proteomes" id="UP001139179">
    <property type="component" value="Unassembled WGS sequence"/>
</dbReference>
<evidence type="ECO:0000256" key="1">
    <source>
        <dbReference type="SAM" id="Phobius"/>
    </source>
</evidence>
<keyword evidence="3" id="KW-1185">Reference proteome</keyword>
<proteinExistence type="predicted"/>
<keyword evidence="1" id="KW-0812">Transmembrane</keyword>
<feature type="transmembrane region" description="Helical" evidence="1">
    <location>
        <begin position="37"/>
        <end position="54"/>
    </location>
</feature>
<reference evidence="2" key="1">
    <citation type="submission" date="2022-05" db="EMBL/GenBank/DDBJ databases">
        <title>Comparative Genomics of Spacecraft Associated Microbes.</title>
        <authorList>
            <person name="Tran M.T."/>
            <person name="Wright A."/>
            <person name="Seuylemezian A."/>
            <person name="Eisen J."/>
            <person name="Coil D."/>
        </authorList>
    </citation>
    <scope>NUCLEOTIDE SEQUENCE</scope>
    <source>
        <strain evidence="2">214.1.1</strain>
    </source>
</reference>
<feature type="transmembrane region" description="Helical" evidence="1">
    <location>
        <begin position="6"/>
        <end position="25"/>
    </location>
</feature>
<keyword evidence="1" id="KW-1133">Transmembrane helix</keyword>
<gene>
    <name evidence="2" type="primary">spoIIIAF</name>
    <name evidence="2" type="ORF">M3202_14265</name>
</gene>